<dbReference type="Gene3D" id="1.25.60.10">
    <property type="entry name" value="MgtE N-terminal domain-like"/>
    <property type="match status" value="1"/>
</dbReference>
<comment type="caution">
    <text evidence="2">The sequence shown here is derived from an EMBL/GenBank/DDBJ whole genome shotgun (WGS) entry which is preliminary data.</text>
</comment>
<proteinExistence type="predicted"/>
<evidence type="ECO:0000313" key="2">
    <source>
        <dbReference type="EMBL" id="MBC8361412.1"/>
    </source>
</evidence>
<evidence type="ECO:0000313" key="3">
    <source>
        <dbReference type="Proteomes" id="UP000603434"/>
    </source>
</evidence>
<dbReference type="SUPFAM" id="SSF158791">
    <property type="entry name" value="MgtE N-terminal domain-like"/>
    <property type="match status" value="1"/>
</dbReference>
<dbReference type="AlphaFoldDB" id="A0A8J6NKN6"/>
<accession>A0A8J6NKN6</accession>
<dbReference type="InterPro" id="IPR038076">
    <property type="entry name" value="MgtE_N_sf"/>
</dbReference>
<evidence type="ECO:0000256" key="1">
    <source>
        <dbReference type="SAM" id="Coils"/>
    </source>
</evidence>
<dbReference type="EMBL" id="JACNJH010000134">
    <property type="protein sequence ID" value="MBC8361412.1"/>
    <property type="molecule type" value="Genomic_DNA"/>
</dbReference>
<feature type="coiled-coil region" evidence="1">
    <location>
        <begin position="47"/>
        <end position="112"/>
    </location>
</feature>
<organism evidence="2 3">
    <name type="scientific">Candidatus Desulfatibia profunda</name>
    <dbReference type="NCBI Taxonomy" id="2841695"/>
    <lineage>
        <taxon>Bacteria</taxon>
        <taxon>Pseudomonadati</taxon>
        <taxon>Thermodesulfobacteriota</taxon>
        <taxon>Desulfobacteria</taxon>
        <taxon>Desulfobacterales</taxon>
        <taxon>Desulfobacterales incertae sedis</taxon>
        <taxon>Candidatus Desulfatibia</taxon>
    </lineage>
</organism>
<evidence type="ECO:0008006" key="4">
    <source>
        <dbReference type="Google" id="ProtNLM"/>
    </source>
</evidence>
<reference evidence="2 3" key="1">
    <citation type="submission" date="2020-08" db="EMBL/GenBank/DDBJ databases">
        <title>Bridging the membrane lipid divide: bacteria of the FCB group superphylum have the potential to synthesize archaeal ether lipids.</title>
        <authorList>
            <person name="Villanueva L."/>
            <person name="Von Meijenfeldt F.A.B."/>
            <person name="Westbye A.B."/>
            <person name="Yadav S."/>
            <person name="Hopmans E.C."/>
            <person name="Dutilh B.E."/>
            <person name="Sinninghe Damste J.S."/>
        </authorList>
    </citation>
    <scope>NUCLEOTIDE SEQUENCE [LARGE SCALE GENOMIC DNA]</scope>
    <source>
        <strain evidence="2">NIOZ-UU30</strain>
    </source>
</reference>
<gene>
    <name evidence="2" type="ORF">H8E23_08450</name>
</gene>
<sequence length="176" mass="19656">MITVKLILGAVVLYRVGLDSLFVGTNAIASELQANSKDAVALDAKEIKEEKIDINFLIMKKAALEEEEKRLAKKEAELMVIQKEINNKIENLTRLRNEIRSEIAAKNAVEDQKLKHLIKVYSAMKPQNAAGLIEKLDKKLAIELLSKMKGEDVGKILSYVNIEKATLISEGLAKRE</sequence>
<keyword evidence="1" id="KW-0175">Coiled coil</keyword>
<name>A0A8J6NKN6_9BACT</name>
<dbReference type="Proteomes" id="UP000603434">
    <property type="component" value="Unassembled WGS sequence"/>
</dbReference>
<protein>
    <recommendedName>
        <fullName evidence="4">Magnesium transporter MgtE intracellular domain-containing protein</fullName>
    </recommendedName>
</protein>